<dbReference type="STRING" id="375574.GCA_001418035_00282"/>
<accession>A0A0K6GSF7</accession>
<evidence type="ECO:0000313" key="2">
    <source>
        <dbReference type="Proteomes" id="UP000243535"/>
    </source>
</evidence>
<proteinExistence type="predicted"/>
<reference evidence="2" key="1">
    <citation type="submission" date="2015-08" db="EMBL/GenBank/DDBJ databases">
        <authorList>
            <person name="Varghese N."/>
        </authorList>
    </citation>
    <scope>NUCLEOTIDE SEQUENCE [LARGE SCALE GENOMIC DNA]</scope>
    <source>
        <strain evidence="2">DSM 17901</strain>
    </source>
</reference>
<dbReference type="AlphaFoldDB" id="A0A0K6GSF7"/>
<dbReference type="OrthoDB" id="9788127at2"/>
<dbReference type="Gene3D" id="1.10.10.410">
    <property type="match status" value="1"/>
</dbReference>
<dbReference type="Pfam" id="PF09424">
    <property type="entry name" value="YqeY"/>
    <property type="match status" value="1"/>
</dbReference>
<organism evidence="1 2">
    <name type="scientific">Gulbenkiania indica</name>
    <dbReference type="NCBI Taxonomy" id="375574"/>
    <lineage>
        <taxon>Bacteria</taxon>
        <taxon>Pseudomonadati</taxon>
        <taxon>Pseudomonadota</taxon>
        <taxon>Betaproteobacteria</taxon>
        <taxon>Neisseriales</taxon>
        <taxon>Chromobacteriaceae</taxon>
        <taxon>Gulbenkiania</taxon>
    </lineage>
</organism>
<sequence>MTLKTRIQEDMKTAMKARETDRLAAIRLLIAAIKQKEVDEQTELDDGAVVAVIEKMLKQRRDSVSQYEAAGRQDLADREKSEMAVLSAYMPQPLSEAEVDTLIAEAVGATGAASMQDMGKVMAWLKPRLAGRADMGQVSGRIKAKLAG</sequence>
<dbReference type="SUPFAM" id="SSF89095">
    <property type="entry name" value="GatB/YqeY motif"/>
    <property type="match status" value="1"/>
</dbReference>
<dbReference type="InterPro" id="IPR042184">
    <property type="entry name" value="YqeY/Aim41_N"/>
</dbReference>
<dbReference type="GO" id="GO:0016884">
    <property type="term" value="F:carbon-nitrogen ligase activity, with glutamine as amido-N-donor"/>
    <property type="evidence" value="ECO:0007669"/>
    <property type="project" value="InterPro"/>
</dbReference>
<dbReference type="InterPro" id="IPR023168">
    <property type="entry name" value="GatB_Yqey_C_2"/>
</dbReference>
<keyword evidence="2" id="KW-1185">Reference proteome</keyword>
<dbReference type="InterPro" id="IPR019004">
    <property type="entry name" value="YqeY/Aim41"/>
</dbReference>
<dbReference type="PANTHER" id="PTHR28055">
    <property type="entry name" value="ALTERED INHERITANCE OF MITOCHONDRIA PROTEIN 41, MITOCHONDRIAL"/>
    <property type="match status" value="1"/>
</dbReference>
<dbReference type="PANTHER" id="PTHR28055:SF1">
    <property type="entry name" value="ALTERED INHERITANCE OF MITOCHONDRIA PROTEIN 41, MITOCHONDRIAL"/>
    <property type="match status" value="1"/>
</dbReference>
<dbReference type="RefSeq" id="WP_055433180.1">
    <property type="nucleotide sequence ID" value="NZ_CYHA01000001.1"/>
</dbReference>
<dbReference type="Proteomes" id="UP000243535">
    <property type="component" value="Unassembled WGS sequence"/>
</dbReference>
<dbReference type="InterPro" id="IPR003789">
    <property type="entry name" value="Asn/Gln_tRNA_amidoTrase-B-like"/>
</dbReference>
<dbReference type="Gene3D" id="1.10.1510.10">
    <property type="entry name" value="Uncharacterised protein YqeY/AIM41 PF09424, N-terminal domain"/>
    <property type="match status" value="1"/>
</dbReference>
<protein>
    <submittedName>
        <fullName evidence="1">Uncharacterized conserved protein YqeY</fullName>
    </submittedName>
</protein>
<name>A0A0K6GSF7_9NEIS</name>
<gene>
    <name evidence="1" type="ORF">Ga0061063_0483</name>
</gene>
<evidence type="ECO:0000313" key="1">
    <source>
        <dbReference type="EMBL" id="CUA81640.1"/>
    </source>
</evidence>
<dbReference type="EMBL" id="CYHA01000001">
    <property type="protein sequence ID" value="CUA81640.1"/>
    <property type="molecule type" value="Genomic_DNA"/>
</dbReference>